<dbReference type="AlphaFoldDB" id="A0A6A3C688"/>
<accession>A0A6A3C688</accession>
<evidence type="ECO:0000313" key="5">
    <source>
        <dbReference type="EMBL" id="KAE8724326.1"/>
    </source>
</evidence>
<evidence type="ECO:0000256" key="1">
    <source>
        <dbReference type="ARBA" id="ARBA00010845"/>
    </source>
</evidence>
<evidence type="ECO:0000259" key="4">
    <source>
        <dbReference type="Pfam" id="PF07557"/>
    </source>
</evidence>
<organism evidence="5 6">
    <name type="scientific">Hibiscus syriacus</name>
    <name type="common">Rose of Sharon</name>
    <dbReference type="NCBI Taxonomy" id="106335"/>
    <lineage>
        <taxon>Eukaryota</taxon>
        <taxon>Viridiplantae</taxon>
        <taxon>Streptophyta</taxon>
        <taxon>Embryophyta</taxon>
        <taxon>Tracheophyta</taxon>
        <taxon>Spermatophyta</taxon>
        <taxon>Magnoliopsida</taxon>
        <taxon>eudicotyledons</taxon>
        <taxon>Gunneridae</taxon>
        <taxon>Pentapetalae</taxon>
        <taxon>rosids</taxon>
        <taxon>malvids</taxon>
        <taxon>Malvales</taxon>
        <taxon>Malvaceae</taxon>
        <taxon>Malvoideae</taxon>
        <taxon>Hibiscus</taxon>
    </lineage>
</organism>
<evidence type="ECO:0000256" key="2">
    <source>
        <dbReference type="ARBA" id="ARBA00022829"/>
    </source>
</evidence>
<comment type="caution">
    <text evidence="5">The sequence shown here is derived from an EMBL/GenBank/DDBJ whole genome shotgun (WGS) entry which is preliminary data.</text>
</comment>
<proteinExistence type="inferred from homology"/>
<reference evidence="5" key="1">
    <citation type="submission" date="2019-09" db="EMBL/GenBank/DDBJ databases">
        <title>Draft genome information of white flower Hibiscus syriacus.</title>
        <authorList>
            <person name="Kim Y.-M."/>
        </authorList>
    </citation>
    <scope>NUCLEOTIDE SEQUENCE [LARGE SCALE GENOMIC DNA]</scope>
    <source>
        <strain evidence="5">YM2019G1</strain>
    </source>
</reference>
<keyword evidence="6" id="KW-1185">Reference proteome</keyword>
<dbReference type="GO" id="GO:0000775">
    <property type="term" value="C:chromosome, centromeric region"/>
    <property type="evidence" value="ECO:0007669"/>
    <property type="project" value="InterPro"/>
</dbReference>
<keyword evidence="2" id="KW-0159">Chromosome partition</keyword>
<protein>
    <submittedName>
        <fullName evidence="5">Shugoshin C terminus, putative isoform 2</fullName>
    </submittedName>
</protein>
<dbReference type="GO" id="GO:0034090">
    <property type="term" value="P:maintenance of meiotic sister chromatid cohesion"/>
    <property type="evidence" value="ECO:0007669"/>
    <property type="project" value="InterPro"/>
</dbReference>
<comment type="similarity">
    <text evidence="1">Belongs to the shugoshin family.</text>
</comment>
<evidence type="ECO:0000256" key="3">
    <source>
        <dbReference type="SAM" id="MobiDB-lite"/>
    </source>
</evidence>
<sequence>MENGCSMGASRKGLSDISNLQQQPEVLNQGAKLLLLQSDSLGTKEFIDKLQQENMMLMKVLADRNKVIKLSGIELQKLRINLEKFQQQNLQLAQANSHMLAELNLSKDRLKALKHELGCKNAVLKAMKLEFGTNQCGMEVKSHKEEDGGGKTCNMSRQSARLKAQEPETTEDAFALDDSKFLASSSSDDKVLECGPSSIKPFEAKEGIKNKSKLCSRRQSVRHKAREPEATENVFEVDKKRFLVSSTSDDKVYESGPCIKPVQSKEGIDNKRACLRRQSARFKAQEPETNKDVFEVDKLRFLVSSTSDDKVHESVQLSSDDSSIKSEHEEGNMTVSSRTEAQELRRVSAGRPLRRAVEKVQSYKEMKLNVKMRRQE</sequence>
<gene>
    <name evidence="5" type="ORF">F3Y22_tig00010533pilonHSYRG00191</name>
</gene>
<dbReference type="Pfam" id="PF07557">
    <property type="entry name" value="Shugoshin_C"/>
    <property type="match status" value="1"/>
</dbReference>
<dbReference type="EMBL" id="VEPZ02000472">
    <property type="protein sequence ID" value="KAE8724326.1"/>
    <property type="molecule type" value="Genomic_DNA"/>
</dbReference>
<dbReference type="GO" id="GO:0045144">
    <property type="term" value="P:meiotic sister chromatid segregation"/>
    <property type="evidence" value="ECO:0007669"/>
    <property type="project" value="InterPro"/>
</dbReference>
<evidence type="ECO:0000313" key="6">
    <source>
        <dbReference type="Proteomes" id="UP000436088"/>
    </source>
</evidence>
<dbReference type="InterPro" id="IPR011515">
    <property type="entry name" value="Shugoshin_C"/>
</dbReference>
<name>A0A6A3C688_HIBSY</name>
<feature type="compositionally biased region" description="Basic and acidic residues" evidence="3">
    <location>
        <begin position="322"/>
        <end position="331"/>
    </location>
</feature>
<dbReference type="Proteomes" id="UP000436088">
    <property type="component" value="Unassembled WGS sequence"/>
</dbReference>
<feature type="domain" description="Shugoshin C-terminal" evidence="4">
    <location>
        <begin position="350"/>
        <end position="374"/>
    </location>
</feature>
<dbReference type="PANTHER" id="PTHR34373:SF9">
    <property type="entry name" value="SHUGOSHIN 2"/>
    <property type="match status" value="1"/>
</dbReference>
<dbReference type="InterPro" id="IPR044693">
    <property type="entry name" value="SGO_plant"/>
</dbReference>
<feature type="region of interest" description="Disordered" evidence="3">
    <location>
        <begin position="308"/>
        <end position="353"/>
    </location>
</feature>
<dbReference type="PANTHER" id="PTHR34373">
    <property type="entry name" value="SHUGOSHIN 2"/>
    <property type="match status" value="1"/>
</dbReference>
<dbReference type="GO" id="GO:0005634">
    <property type="term" value="C:nucleus"/>
    <property type="evidence" value="ECO:0007669"/>
    <property type="project" value="InterPro"/>
</dbReference>